<name>U2HTN9_9SPHI</name>
<dbReference type="PROSITE" id="PS51257">
    <property type="entry name" value="PROKAR_LIPOPROTEIN"/>
    <property type="match status" value="1"/>
</dbReference>
<dbReference type="PATRIC" id="fig|1346330.5.peg.3194"/>
<keyword evidence="2" id="KW-1185">Reference proteome</keyword>
<evidence type="ECO:0000313" key="2">
    <source>
        <dbReference type="Proteomes" id="UP000016584"/>
    </source>
</evidence>
<reference evidence="1 2" key="1">
    <citation type="journal article" date="2013" name="Genome Announc.">
        <title>The Draft Genome Sequence of Sphingomonas paucimobilis Strain HER1398 (Proteobacteria), Host to the Giant PAU Phage, Indicates That It Is a Member of the Genus Sphingobacterium (Bacteroidetes).</title>
        <authorList>
            <person name="White R.A.III."/>
            <person name="Suttle C.A."/>
        </authorList>
    </citation>
    <scope>NUCLEOTIDE SEQUENCE [LARGE SCALE GENOMIC DNA]</scope>
    <source>
        <strain evidence="1 2">HER1398</strain>
    </source>
</reference>
<evidence type="ECO:0000313" key="1">
    <source>
        <dbReference type="EMBL" id="ERJ58640.1"/>
    </source>
</evidence>
<dbReference type="Proteomes" id="UP000016584">
    <property type="component" value="Unassembled WGS sequence"/>
</dbReference>
<proteinExistence type="predicted"/>
<gene>
    <name evidence="1" type="ORF">M472_07665</name>
</gene>
<comment type="caution">
    <text evidence="1">The sequence shown here is derived from an EMBL/GenBank/DDBJ whole genome shotgun (WGS) entry which is preliminary data.</text>
</comment>
<organism evidence="1 2">
    <name type="scientific">Sphingobacterium paucimobilis HER1398</name>
    <dbReference type="NCBI Taxonomy" id="1346330"/>
    <lineage>
        <taxon>Bacteria</taxon>
        <taxon>Pseudomonadati</taxon>
        <taxon>Bacteroidota</taxon>
        <taxon>Sphingobacteriia</taxon>
        <taxon>Sphingobacteriales</taxon>
        <taxon>Sphingobacteriaceae</taxon>
        <taxon>Sphingobacterium</taxon>
    </lineage>
</organism>
<accession>U2HTN9</accession>
<dbReference type="STRING" id="1346330.M472_07665"/>
<sequence>MKLLDYKYYIWGILLVCTIISCERNIAVSTDDIDTDFFKDDAISRVFLKPGGRESSAGGYMDIRGGSLFDFSEMEKYYHDVDLAYTYGVETGNNLLTMDAKDVSFAEIGEEIEHAYPYKNKGELILFSEVTKEDKAWFDQLASVQDIRRGYDSVMGVLSSKYGAAVQPVKRLTNLKKGDIVLYNAINRKFKSIIYIEDVAGAANGSMVMSIKSDMTEQRYLQKPDIPLHKLSGWGDTLVFKVNTPLGDENYVDLLNRKVSKAEDLEGEDVSQITLLHVYDGISSGFYTMTSSYIGSSYRPELWNWINTLPNRNEMHWNRIDNHVKYLPGKTFEDLRNNNESLRSYGAYIGDNSWTSRFTGSTLVPGFVMWIKDKSNQTMGFLKVLEVDNNIGTCKVVLKYVHKE</sequence>
<dbReference type="EMBL" id="ATDL01000016">
    <property type="protein sequence ID" value="ERJ58640.1"/>
    <property type="molecule type" value="Genomic_DNA"/>
</dbReference>
<dbReference type="AlphaFoldDB" id="U2HTN9"/>
<protein>
    <submittedName>
        <fullName evidence="1">Uncharacterized protein</fullName>
    </submittedName>
</protein>
<dbReference type="RefSeq" id="WP_021071339.1">
    <property type="nucleotide sequence ID" value="NZ_ATDL01000016.1"/>
</dbReference>